<dbReference type="InterPro" id="IPR050445">
    <property type="entry name" value="Bact_polysacc_biosynth/exp"/>
</dbReference>
<dbReference type="RefSeq" id="WP_367639034.1">
    <property type="nucleotide sequence ID" value="NZ_JBFNQN010000009.1"/>
</dbReference>
<evidence type="ECO:0000256" key="1">
    <source>
        <dbReference type="SAM" id="MobiDB-lite"/>
    </source>
</evidence>
<gene>
    <name evidence="3" type="ORF">AB1207_14195</name>
</gene>
<keyword evidence="2" id="KW-1133">Transmembrane helix</keyword>
<protein>
    <recommendedName>
        <fullName evidence="5">Polysaccharide chain length determinant N-terminal domain-containing protein</fullName>
    </recommendedName>
</protein>
<proteinExistence type="predicted"/>
<dbReference type="PANTHER" id="PTHR32309:SF31">
    <property type="entry name" value="CAPSULAR EXOPOLYSACCHARIDE FAMILY"/>
    <property type="match status" value="1"/>
</dbReference>
<name>A0ABV3P8I2_9ACTN</name>
<feature type="region of interest" description="Disordered" evidence="1">
    <location>
        <begin position="279"/>
        <end position="306"/>
    </location>
</feature>
<evidence type="ECO:0008006" key="5">
    <source>
        <dbReference type="Google" id="ProtNLM"/>
    </source>
</evidence>
<evidence type="ECO:0000256" key="2">
    <source>
        <dbReference type="SAM" id="Phobius"/>
    </source>
</evidence>
<evidence type="ECO:0000313" key="4">
    <source>
        <dbReference type="Proteomes" id="UP001555826"/>
    </source>
</evidence>
<dbReference type="PANTHER" id="PTHR32309">
    <property type="entry name" value="TYROSINE-PROTEIN KINASE"/>
    <property type="match status" value="1"/>
</dbReference>
<keyword evidence="4" id="KW-1185">Reference proteome</keyword>
<feature type="compositionally biased region" description="Polar residues" evidence="1">
    <location>
        <begin position="294"/>
        <end position="306"/>
    </location>
</feature>
<feature type="transmembrane region" description="Helical" evidence="2">
    <location>
        <begin position="251"/>
        <end position="269"/>
    </location>
</feature>
<sequence length="306" mass="31678">MAQVTDTPVSPLSALARRWKLAALLIVVGAGAGAGSAYLTPTTYTGEARVAVGSQSLDARIVAGYTTASQQLASDISRYVNDRQAQSDLAPVLGDRASSVDRISASPIAGSSVVMVEVDAKDRAAATQAAEAVAQQLVDQVNASYTNPQELLQRYTDISGQVQATQQAVVGAQSAIAAAQAGRGNAEALAAAQATLQQQSTQLDVLKVQQEALASQYRSATTQTSAVGGLSIVRQAEISRTDFSSTLQRNGLAGAGLGGVVALVLATFLERRKLRSQQQAGGDSSIDLDDDTAQQRSPLSNSPHRV</sequence>
<reference evidence="3 4" key="1">
    <citation type="submission" date="2024-07" db="EMBL/GenBank/DDBJ databases">
        <authorList>
            <person name="Thanompreechachai J."/>
            <person name="Duangmal K."/>
        </authorList>
    </citation>
    <scope>NUCLEOTIDE SEQUENCE [LARGE SCALE GENOMIC DNA]</scope>
    <source>
        <strain evidence="3 4">KCTC 19886</strain>
    </source>
</reference>
<organism evidence="3 4">
    <name type="scientific">Kineococcus endophyticus</name>
    <dbReference type="NCBI Taxonomy" id="1181883"/>
    <lineage>
        <taxon>Bacteria</taxon>
        <taxon>Bacillati</taxon>
        <taxon>Actinomycetota</taxon>
        <taxon>Actinomycetes</taxon>
        <taxon>Kineosporiales</taxon>
        <taxon>Kineosporiaceae</taxon>
        <taxon>Kineococcus</taxon>
    </lineage>
</organism>
<keyword evidence="2" id="KW-0472">Membrane</keyword>
<keyword evidence="2" id="KW-0812">Transmembrane</keyword>
<dbReference type="EMBL" id="JBFNQN010000009">
    <property type="protein sequence ID" value="MEW9265905.1"/>
    <property type="molecule type" value="Genomic_DNA"/>
</dbReference>
<comment type="caution">
    <text evidence="3">The sequence shown here is derived from an EMBL/GenBank/DDBJ whole genome shotgun (WGS) entry which is preliminary data.</text>
</comment>
<dbReference type="Proteomes" id="UP001555826">
    <property type="component" value="Unassembled WGS sequence"/>
</dbReference>
<accession>A0ABV3P8I2</accession>
<evidence type="ECO:0000313" key="3">
    <source>
        <dbReference type="EMBL" id="MEW9265905.1"/>
    </source>
</evidence>
<feature type="transmembrane region" description="Helical" evidence="2">
    <location>
        <begin position="21"/>
        <end position="39"/>
    </location>
</feature>